<dbReference type="FunFam" id="3.30.70.890:FF:000006">
    <property type="entry name" value="4-diphosphocytidyl-2-C-methyl-D-erythritol kinase"/>
    <property type="match status" value="1"/>
</dbReference>
<keyword evidence="5 9" id="KW-0547">Nucleotide-binding</keyword>
<evidence type="ECO:0000256" key="9">
    <source>
        <dbReference type="HAMAP-Rule" id="MF_00061"/>
    </source>
</evidence>
<dbReference type="NCBIfam" id="NF011202">
    <property type="entry name" value="PRK14608.1"/>
    <property type="match status" value="1"/>
</dbReference>
<keyword evidence="9" id="KW-0414">Isoprene biosynthesis</keyword>
<keyword evidence="4 9" id="KW-0808">Transferase</keyword>
<dbReference type="NCBIfam" id="TIGR00154">
    <property type="entry name" value="ispE"/>
    <property type="match status" value="1"/>
</dbReference>
<protein>
    <recommendedName>
        <fullName evidence="3 9">4-diphosphocytidyl-2-C-methyl-D-erythritol kinase</fullName>
        <shortName evidence="9">CMK</shortName>
        <ecNumber evidence="2 9">2.7.1.148</ecNumber>
    </recommendedName>
    <alternativeName>
        <fullName evidence="8 9">4-(cytidine-5'-diphospho)-2-C-methyl-D-erythritol kinase</fullName>
    </alternativeName>
</protein>
<dbReference type="PANTHER" id="PTHR43527:SF2">
    <property type="entry name" value="4-DIPHOSPHOCYTIDYL-2-C-METHYL-D-ERYTHRITOL KINASE, CHLOROPLASTIC"/>
    <property type="match status" value="1"/>
</dbReference>
<dbReference type="InterPro" id="IPR036554">
    <property type="entry name" value="GHMP_kinase_C_sf"/>
</dbReference>
<dbReference type="GO" id="GO:0016114">
    <property type="term" value="P:terpenoid biosynthetic process"/>
    <property type="evidence" value="ECO:0007669"/>
    <property type="project" value="UniProtKB-UniRule"/>
</dbReference>
<dbReference type="AlphaFoldDB" id="A0AAX2DTS2"/>
<evidence type="ECO:0000313" key="14">
    <source>
        <dbReference type="Proteomes" id="UP000183610"/>
    </source>
</evidence>
<feature type="domain" description="GHMP kinase C-terminal" evidence="11">
    <location>
        <begin position="197"/>
        <end position="273"/>
    </location>
</feature>
<comment type="similarity">
    <text evidence="1 9">Belongs to the GHMP kinase family. IspE subfamily.</text>
</comment>
<evidence type="ECO:0000259" key="11">
    <source>
        <dbReference type="Pfam" id="PF08544"/>
    </source>
</evidence>
<dbReference type="EMBL" id="FNMX01000001">
    <property type="protein sequence ID" value="SDW10794.1"/>
    <property type="molecule type" value="Genomic_DNA"/>
</dbReference>
<dbReference type="InterPro" id="IPR020568">
    <property type="entry name" value="Ribosomal_Su5_D2-typ_SF"/>
</dbReference>
<dbReference type="GO" id="GO:0005524">
    <property type="term" value="F:ATP binding"/>
    <property type="evidence" value="ECO:0007669"/>
    <property type="project" value="UniProtKB-UniRule"/>
</dbReference>
<comment type="pathway">
    <text evidence="9">Isoprenoid biosynthesis; isopentenyl diphosphate biosynthesis via DXP pathway; isopentenyl diphosphate from 1-deoxy-D-xylulose 5-phosphate: step 3/6.</text>
</comment>
<evidence type="ECO:0000256" key="7">
    <source>
        <dbReference type="ARBA" id="ARBA00022840"/>
    </source>
</evidence>
<dbReference type="SUPFAM" id="SSF55060">
    <property type="entry name" value="GHMP Kinase, C-terminal domain"/>
    <property type="match status" value="1"/>
</dbReference>
<dbReference type="Pfam" id="PF00288">
    <property type="entry name" value="GHMP_kinases_N"/>
    <property type="match status" value="1"/>
</dbReference>
<dbReference type="RefSeq" id="WP_003718262.1">
    <property type="nucleotide sequence ID" value="NZ_FNMX01000001.1"/>
</dbReference>
<dbReference type="GO" id="GO:0050515">
    <property type="term" value="F:4-(cytidine 5'-diphospho)-2-C-methyl-D-erythritol kinase activity"/>
    <property type="evidence" value="ECO:0007669"/>
    <property type="project" value="UniProtKB-UniRule"/>
</dbReference>
<dbReference type="InterPro" id="IPR013750">
    <property type="entry name" value="GHMP_kinase_C_dom"/>
</dbReference>
<evidence type="ECO:0000256" key="5">
    <source>
        <dbReference type="ARBA" id="ARBA00022741"/>
    </source>
</evidence>
<evidence type="ECO:0000256" key="2">
    <source>
        <dbReference type="ARBA" id="ARBA00012052"/>
    </source>
</evidence>
<dbReference type="InterPro" id="IPR006204">
    <property type="entry name" value="GHMP_kinase_N_dom"/>
</dbReference>
<dbReference type="GO" id="GO:0019288">
    <property type="term" value="P:isopentenyl diphosphate biosynthetic process, methylerythritol 4-phosphate pathway"/>
    <property type="evidence" value="ECO:0007669"/>
    <property type="project" value="UniProtKB-UniRule"/>
</dbReference>
<comment type="function">
    <text evidence="9">Catalyzes the phosphorylation of the position 2 hydroxy group of 4-diphosphocytidyl-2C-methyl-D-erythritol.</text>
</comment>
<evidence type="ECO:0000256" key="8">
    <source>
        <dbReference type="ARBA" id="ARBA00032554"/>
    </source>
</evidence>
<comment type="catalytic activity">
    <reaction evidence="9">
        <text>4-CDP-2-C-methyl-D-erythritol + ATP = 4-CDP-2-C-methyl-D-erythritol 2-phosphate + ADP + H(+)</text>
        <dbReference type="Rhea" id="RHEA:18437"/>
        <dbReference type="ChEBI" id="CHEBI:15378"/>
        <dbReference type="ChEBI" id="CHEBI:30616"/>
        <dbReference type="ChEBI" id="CHEBI:57823"/>
        <dbReference type="ChEBI" id="CHEBI:57919"/>
        <dbReference type="ChEBI" id="CHEBI:456216"/>
        <dbReference type="EC" id="2.7.1.148"/>
    </reaction>
</comment>
<keyword evidence="7 9" id="KW-0067">ATP-binding</keyword>
<sequence length="298" mass="32679">MKISVTAPAKINLSLDALYKREDGYHEVEMVMTTIDLADRLYLERLDEDVIILDVKAHFIPEDRRNLIYQAAALLKKRFDVKAGVRITIDKHIPVSAGLAGGSSDAAAALKGLNIIWELGLSIEELAEISSEIGSDIAFCVYGGTAIATGRGEKISSLPNMPGCWIVLAKPSISVSTPTIYKELQIDNVEHPNTRKMIEAIEQGDLDGIFAATGNVLESVTLEKNPQVKRIKERMLAFGAEAALMSGSGPTVFALIKQYSRAKRIYNGLRGFCEEVYMVRPWSESENDTIKSSEGSDK</sequence>
<dbReference type="EMBL" id="FNMX01000029">
    <property type="protein sequence ID" value="SDX46379.1"/>
    <property type="molecule type" value="Genomic_DNA"/>
</dbReference>
<dbReference type="Proteomes" id="UP000183610">
    <property type="component" value="Unassembled WGS sequence"/>
</dbReference>
<organism evidence="13 14">
    <name type="scientific">Listeria ivanovii</name>
    <dbReference type="NCBI Taxonomy" id="1638"/>
    <lineage>
        <taxon>Bacteria</taxon>
        <taxon>Bacillati</taxon>
        <taxon>Bacillota</taxon>
        <taxon>Bacilli</taxon>
        <taxon>Bacillales</taxon>
        <taxon>Listeriaceae</taxon>
        <taxon>Listeria</taxon>
    </lineage>
</organism>
<dbReference type="SUPFAM" id="SSF54211">
    <property type="entry name" value="Ribosomal protein S5 domain 2-like"/>
    <property type="match status" value="1"/>
</dbReference>
<feature type="active site" evidence="9">
    <location>
        <position position="136"/>
    </location>
</feature>
<feature type="domain" description="GHMP kinase N-terminal" evidence="10">
    <location>
        <begin position="66"/>
        <end position="144"/>
    </location>
</feature>
<accession>A0AAX2DTS2</accession>
<dbReference type="Pfam" id="PF08544">
    <property type="entry name" value="GHMP_kinases_C"/>
    <property type="match status" value="1"/>
</dbReference>
<dbReference type="PIRSF" id="PIRSF010376">
    <property type="entry name" value="IspE"/>
    <property type="match status" value="1"/>
</dbReference>
<gene>
    <name evidence="9" type="primary">ispE</name>
    <name evidence="12" type="ORF">SAMN05421782_101352</name>
    <name evidence="13" type="ORF">SAMN05421782_1297</name>
</gene>
<evidence type="ECO:0000259" key="10">
    <source>
        <dbReference type="Pfam" id="PF00288"/>
    </source>
</evidence>
<dbReference type="Gene3D" id="3.30.230.10">
    <property type="match status" value="1"/>
</dbReference>
<name>A0AAX2DTS2_LISIV</name>
<evidence type="ECO:0000256" key="3">
    <source>
        <dbReference type="ARBA" id="ARBA00017473"/>
    </source>
</evidence>
<evidence type="ECO:0000313" key="12">
    <source>
        <dbReference type="EMBL" id="SDW10794.1"/>
    </source>
</evidence>
<evidence type="ECO:0000313" key="13">
    <source>
        <dbReference type="EMBL" id="SDX46379.1"/>
    </source>
</evidence>
<proteinExistence type="inferred from homology"/>
<feature type="active site" evidence="9">
    <location>
        <position position="10"/>
    </location>
</feature>
<evidence type="ECO:0000256" key="6">
    <source>
        <dbReference type="ARBA" id="ARBA00022777"/>
    </source>
</evidence>
<evidence type="ECO:0000256" key="1">
    <source>
        <dbReference type="ARBA" id="ARBA00009684"/>
    </source>
</evidence>
<dbReference type="Gene3D" id="3.30.70.890">
    <property type="entry name" value="GHMP kinase, C-terminal domain"/>
    <property type="match status" value="1"/>
</dbReference>
<dbReference type="PANTHER" id="PTHR43527">
    <property type="entry name" value="4-DIPHOSPHOCYTIDYL-2-C-METHYL-D-ERYTHRITOL KINASE, CHLOROPLASTIC"/>
    <property type="match status" value="1"/>
</dbReference>
<dbReference type="InterPro" id="IPR014721">
    <property type="entry name" value="Ribsml_uS5_D2-typ_fold_subgr"/>
</dbReference>
<keyword evidence="6 9" id="KW-0418">Kinase</keyword>
<evidence type="ECO:0000256" key="4">
    <source>
        <dbReference type="ARBA" id="ARBA00022679"/>
    </source>
</evidence>
<dbReference type="InterPro" id="IPR004424">
    <property type="entry name" value="IspE"/>
</dbReference>
<feature type="binding site" evidence="9">
    <location>
        <begin position="94"/>
        <end position="104"/>
    </location>
    <ligand>
        <name>ATP</name>
        <dbReference type="ChEBI" id="CHEBI:30616"/>
    </ligand>
</feature>
<comment type="caution">
    <text evidence="13">The sequence shown here is derived from an EMBL/GenBank/DDBJ whole genome shotgun (WGS) entry which is preliminary data.</text>
</comment>
<dbReference type="FunFam" id="3.30.230.10:FF:000029">
    <property type="entry name" value="4-diphosphocytidyl-2-C-methyl-D-erythritol kinase"/>
    <property type="match status" value="1"/>
</dbReference>
<reference evidence="13 14" key="1">
    <citation type="submission" date="2016-10" db="EMBL/GenBank/DDBJ databases">
        <authorList>
            <person name="Varghese N."/>
            <person name="Submissions S."/>
        </authorList>
    </citation>
    <scope>NUCLEOTIDE SEQUENCE [LARGE SCALE GENOMIC DNA]</scope>
    <source>
        <strain evidence="13 14">ATCC 49954</strain>
    </source>
</reference>
<dbReference type="HAMAP" id="MF_00061">
    <property type="entry name" value="IspE"/>
    <property type="match status" value="1"/>
</dbReference>
<dbReference type="EC" id="2.7.1.148" evidence="2 9"/>